<dbReference type="InterPro" id="IPR050708">
    <property type="entry name" value="T6SS_VgrG/RHS"/>
</dbReference>
<dbReference type="NCBIfam" id="TIGR03696">
    <property type="entry name" value="Rhs_assc_core"/>
    <property type="match status" value="1"/>
</dbReference>
<organism evidence="6 7">
    <name type="scientific">Sulfoacidibacillus ferrooxidans</name>
    <dbReference type="NCBI Taxonomy" id="2005001"/>
    <lineage>
        <taxon>Bacteria</taxon>
        <taxon>Bacillati</taxon>
        <taxon>Bacillota</taxon>
        <taxon>Bacilli</taxon>
        <taxon>Bacillales</taxon>
        <taxon>Alicyclobacillaceae</taxon>
        <taxon>Sulfoacidibacillus</taxon>
    </lineage>
</organism>
<dbReference type="InterPro" id="IPR031325">
    <property type="entry name" value="RHS_repeat"/>
</dbReference>
<dbReference type="Proteomes" id="UP001139263">
    <property type="component" value="Unassembled WGS sequence"/>
</dbReference>
<dbReference type="InterPro" id="IPR056823">
    <property type="entry name" value="TEN-like_YD-shell"/>
</dbReference>
<evidence type="ECO:0000259" key="5">
    <source>
        <dbReference type="Pfam" id="PF25023"/>
    </source>
</evidence>
<dbReference type="NCBIfam" id="NF033679">
    <property type="entry name" value="DNRLRE_dom"/>
    <property type="match status" value="1"/>
</dbReference>
<dbReference type="Pfam" id="PF25023">
    <property type="entry name" value="TEN_YD-shell"/>
    <property type="match status" value="1"/>
</dbReference>
<feature type="domain" description="Teneurin-like YD-shell" evidence="5">
    <location>
        <begin position="1660"/>
        <end position="1969"/>
    </location>
</feature>
<feature type="domain" description="DUF6531" evidence="4">
    <location>
        <begin position="664"/>
        <end position="732"/>
    </location>
</feature>
<keyword evidence="3" id="KW-1133">Transmembrane helix</keyword>
<dbReference type="PANTHER" id="PTHR32305:SF15">
    <property type="entry name" value="PROTEIN RHSA-RELATED"/>
    <property type="match status" value="1"/>
</dbReference>
<keyword evidence="1" id="KW-0677">Repeat</keyword>
<feature type="region of interest" description="Disordered" evidence="2">
    <location>
        <begin position="1"/>
        <end position="20"/>
    </location>
</feature>
<dbReference type="PANTHER" id="PTHR32305">
    <property type="match status" value="1"/>
</dbReference>
<keyword evidence="7" id="KW-1185">Reference proteome</keyword>
<dbReference type="NCBIfam" id="TIGR01643">
    <property type="entry name" value="YD_repeat_2x"/>
    <property type="match status" value="7"/>
</dbReference>
<proteinExistence type="predicted"/>
<dbReference type="Gene3D" id="2.180.10.10">
    <property type="entry name" value="RHS repeat-associated core"/>
    <property type="match status" value="3"/>
</dbReference>
<comment type="caution">
    <text evidence="6">The sequence shown here is derived from an EMBL/GenBank/DDBJ whole genome shotgun (WGS) entry which is preliminary data.</text>
</comment>
<gene>
    <name evidence="6" type="ORF">MM817_02924</name>
</gene>
<evidence type="ECO:0000313" key="7">
    <source>
        <dbReference type="Proteomes" id="UP001139263"/>
    </source>
</evidence>
<dbReference type="InterPro" id="IPR022385">
    <property type="entry name" value="Rhs_assc_core"/>
</dbReference>
<protein>
    <recommendedName>
        <fullName evidence="8">RHS repeat-associated core domain-containing protein</fullName>
    </recommendedName>
</protein>
<evidence type="ECO:0000256" key="3">
    <source>
        <dbReference type="SAM" id="Phobius"/>
    </source>
</evidence>
<accession>A0A9X1VEN3</accession>
<dbReference type="Pfam" id="PF05593">
    <property type="entry name" value="RHS_repeat"/>
    <property type="match status" value="4"/>
</dbReference>
<reference evidence="6" key="1">
    <citation type="submission" date="2022-03" db="EMBL/GenBank/DDBJ databases">
        <title>Draft Genome Sequence of Firmicute Strain S0AB, a Heterotrophic Iron/Sulfur-Oxidizing Extreme Acidophile.</title>
        <authorList>
            <person name="Vergara E."/>
            <person name="Pakostova E."/>
            <person name="Johnson D.B."/>
            <person name="Holmes D.S."/>
        </authorList>
    </citation>
    <scope>NUCLEOTIDE SEQUENCE</scope>
    <source>
        <strain evidence="6">S0AB</strain>
    </source>
</reference>
<keyword evidence="3" id="KW-0472">Membrane</keyword>
<dbReference type="Pfam" id="PF20148">
    <property type="entry name" value="DUF6531"/>
    <property type="match status" value="1"/>
</dbReference>
<evidence type="ECO:0000256" key="1">
    <source>
        <dbReference type="ARBA" id="ARBA00022737"/>
    </source>
</evidence>
<dbReference type="InterPro" id="IPR045351">
    <property type="entry name" value="DUF6531"/>
</dbReference>
<evidence type="ECO:0000259" key="4">
    <source>
        <dbReference type="Pfam" id="PF20148"/>
    </source>
</evidence>
<dbReference type="RefSeq" id="WP_241716456.1">
    <property type="nucleotide sequence ID" value="NZ_JALBUF010000019.1"/>
</dbReference>
<name>A0A9X1VEN3_9BACL</name>
<feature type="transmembrane region" description="Helical" evidence="3">
    <location>
        <begin position="36"/>
        <end position="61"/>
    </location>
</feature>
<evidence type="ECO:0000313" key="6">
    <source>
        <dbReference type="EMBL" id="MCI0184627.1"/>
    </source>
</evidence>
<sequence>MNSCQRNQTNRQMKGEGILTQTGGNHTLVHKIKIRLISYTMITALFTSLLSPLIGTIPAALADTTSSSSQPTELQAYDTEYSNVYRNPDGTITSKIYFAPVNYQTEDGNFHPINTDLVSDSNGGYKVNQNRFTTQFGAASDSSNLETVNYNGNQVSFQLAPLSMTNALGSQVFSNPQHTSPSTDHSTITYSGVYPDVSLKEEVTSLGVKETIVLNKYVPGLHSFAFVLNTKGVTPQIAKDGSVDFVDTVGNTVFNIPPGIMQDSNVDPHSGDPQQSNAVTYQLQTVGGKTVLMVSVDEKWLAAPSRVYPVSIDPTINIQSQITDAYVSSAYPTTNYSGSSLWNSTLGYYDLHTGYYDSTTGTNWAYFHLPPGNNLPLLGLTVNSAYFNAYADWSYYSSTAEPTWLFANTSANWNPSTITWNTIPSYNGTSISSASTYQGQWAQFNITSLAQDWSNQIAGKSFTYFPPEGFFLSEAGNGQTYWHKFASIENSSSSGVQPYIQINYAAPNAPWGAMYTHDDPNGSGYANLWWNVVPGASSYDVLIWNGHNYQSFNVGNVTHWTTKGQGIWPTASEIQQGKYLLHTDKSGAELALDPSSVYQNAYVANGSTGTNYGTDKNYWFRIEAVTSDGQTTDSSNAFMPTMQSYVPDKGQAPTMVPLFVGAADAATGNFVLQDTDLTTSGYGPQVSIDRTYNQSAYNTFSPFGNGWRVGYQTQIDMVNNLPHLVSTDGSDHIFWPQPDGSYASPPGLTSDTLTAVTSNGSVVGYDLKTNNYTTEEFQTPFTTSSGQQEYLLTDVKDKNGNKLSISYSSYGNPTTMTDASGRTTTFNYNSSGLVTSVTFAANSTTNETWNYGYDTSNNLVSVTDPSGNVTQYGYTNGELTGVTTPNGNMVTISYGSNGYVSGETNPAQKSESISYGTGTTTLTDPLGVPTVWTYDNDHLNTQTVFDPSGLNRKWTTTYNEFGEVLTATDPLGYTTTNTYDGFGQLQTVTDPNNHVTTIHRVSTGYGNINHEISSVQLPAGGTYQFQYDQNHNQITSLTPQDQISGSAYNTNGTIASGTYPISTANNPLDNNSFESWTSGLPTDWSQLGASHTNTQSSDAIFGGSSWQVSNATGVVDLFPSVSLISTSNLNDGVAFEAYAKASSASAAATTKLQINFFDSNGNYVGQADGAPLSVSGKWTQLSVVVPKTSFPSNAVSFRPILITDPTSSDTVNFDAVDVVGYNLAPQYNAIVNGDFSNTSNPFYDWSTIGTITAVNNSQTDNTGSTETAASFGSYQKVAQIVPSSSWSGVHPSDSNEYIPYVPSQSYTIGAMLKGYDSTATDVSFEFYNSSKQLINQASSPAQSGTFGWQYETLTLKSVPTGTAYIMPEVLVAPTTSSTPSDATSWATEMRVSILPDTTQYTYDSSNSNNYLASVTDPLGNVTQYQNNPFGDVQSVTDPNGNTLSMTYTADHQLATQTSSSDNLQVQYTYDKDGNVTKVSETNSAGSSTYATQSSSYNNLDQLQSSTDALGNTTSYLYDANGRLNQVTLPDTHTLGVQYNNAGEPTTVTVDNTSVNQYGYNADGWLTSAQNGNNSSTYGYDKVGNLTSQTDSVGSQAFTYNADNALKSMSATVGTTTVTTNYNLGSQDQVKSITNGSGANLATYSYNEQGLTDTLQLGNGMEETFRYDGDLHLQSMAIENGSTVLDAYQYSYDKDGNLTEVDNLVSGTVQKYQYDAMNRLTSETLPNGNTVTYTYDALGNILSKTVKTSNGSTVSSTTYGYNAGNQLTSVNGQAYTYDANGNLTSTGTDTYKWNELGQLTEVDNSSGTAIATYTYDSQGRRVSETAGGQTTKFYYIGGSNLVAYETDGSGNLLQSYTYGPTGSPLTLTTWSGGTGTTYYYHENGHGDVVALTDSSGNTVAQYTYDAWGNILSSSGTLANTNPYLYAGYRWDSAIGMYYLNARYYAPNLMRFISKDPVSGLNAYTYADDNPIMKVDPSGEWSIWDTVALVGAGIAAVALAATGVGIIADAAILEGALAGEGVAATEAIAADSEAVGAGAADATAMDTLEASTAENVSSTAETTGEASAEGTVNSLDEHQNYNVLAKHTTPDGLAKDLGAKGWTRTDEPGGSKSGPTINFTHPEIGTKIRIQPSPNDGNPYFRVQNTNGNYLDANGLFPSNATRQELRILTHFYFGRG</sequence>
<feature type="compositionally biased region" description="Polar residues" evidence="2">
    <location>
        <begin position="1"/>
        <end position="12"/>
    </location>
</feature>
<dbReference type="InterPro" id="IPR006530">
    <property type="entry name" value="YD"/>
</dbReference>
<keyword evidence="3" id="KW-0812">Transmembrane</keyword>
<feature type="region of interest" description="Disordered" evidence="2">
    <location>
        <begin position="2049"/>
        <end position="2069"/>
    </location>
</feature>
<evidence type="ECO:0000256" key="2">
    <source>
        <dbReference type="SAM" id="MobiDB-lite"/>
    </source>
</evidence>
<evidence type="ECO:0008006" key="8">
    <source>
        <dbReference type="Google" id="ProtNLM"/>
    </source>
</evidence>
<dbReference type="EMBL" id="JALBUF010000019">
    <property type="protein sequence ID" value="MCI0184627.1"/>
    <property type="molecule type" value="Genomic_DNA"/>
</dbReference>